<feature type="transmembrane region" description="Helical" evidence="7">
    <location>
        <begin position="207"/>
        <end position="224"/>
    </location>
</feature>
<sequence>MKKQYKADLALLIVTLSWGISFILTKNSLDELSTFNFLAIRFLISAITSAFIFYKRILKIDKTTLKYSIIIGSFMFLGYAFQTIGLNFTTASKSAFISCLSVVFVPILSAFLLNKVPKPSSIIGVILATFGLALLTLDGDLNLNIGDFYTFLCTFCFAFQIITVSKYAVKVDAINLAILQIAVVGILSTIVSFLFESPIIPTGKDVWVSILFLSFLCTSGAFIIQNTVQKYTTATHTALIFTSEPVFASIFGYLIAGEILSTRGFIGAFLIISSMLFAELDFNLSFFKNKIYVKKKTPIVAKKR</sequence>
<comment type="subcellular location">
    <subcellularLocation>
        <location evidence="1">Cell membrane</location>
        <topology evidence="1">Multi-pass membrane protein</topology>
    </subcellularLocation>
</comment>
<proteinExistence type="inferred from homology"/>
<keyword evidence="3" id="KW-1003">Cell membrane</keyword>
<feature type="transmembrane region" description="Helical" evidence="7">
    <location>
        <begin position="268"/>
        <end position="287"/>
    </location>
</feature>
<accession>A0A5C0SG36</accession>
<evidence type="ECO:0000256" key="7">
    <source>
        <dbReference type="SAM" id="Phobius"/>
    </source>
</evidence>
<feature type="transmembrane region" description="Helical" evidence="7">
    <location>
        <begin position="37"/>
        <end position="55"/>
    </location>
</feature>
<keyword evidence="6 7" id="KW-0472">Membrane</keyword>
<feature type="transmembrane region" description="Helical" evidence="7">
    <location>
        <begin position="149"/>
        <end position="169"/>
    </location>
</feature>
<keyword evidence="10" id="KW-1185">Reference proteome</keyword>
<keyword evidence="4 7" id="KW-0812">Transmembrane</keyword>
<dbReference type="PANTHER" id="PTHR42920">
    <property type="entry name" value="OS03G0707200 PROTEIN-RELATED"/>
    <property type="match status" value="1"/>
</dbReference>
<organism evidence="9 10">
    <name type="scientific">Crassaminicella thermophila</name>
    <dbReference type="NCBI Taxonomy" id="2599308"/>
    <lineage>
        <taxon>Bacteria</taxon>
        <taxon>Bacillati</taxon>
        <taxon>Bacillota</taxon>
        <taxon>Clostridia</taxon>
        <taxon>Eubacteriales</taxon>
        <taxon>Clostridiaceae</taxon>
        <taxon>Crassaminicella</taxon>
    </lineage>
</organism>
<dbReference type="Proteomes" id="UP000324646">
    <property type="component" value="Chromosome"/>
</dbReference>
<evidence type="ECO:0000313" key="10">
    <source>
        <dbReference type="Proteomes" id="UP000324646"/>
    </source>
</evidence>
<feature type="domain" description="EamA" evidence="8">
    <location>
        <begin position="7"/>
        <end position="136"/>
    </location>
</feature>
<protein>
    <submittedName>
        <fullName evidence="9">DMT family transporter</fullName>
    </submittedName>
</protein>
<evidence type="ECO:0000313" key="9">
    <source>
        <dbReference type="EMBL" id="QEK12892.1"/>
    </source>
</evidence>
<evidence type="ECO:0000256" key="5">
    <source>
        <dbReference type="ARBA" id="ARBA00022989"/>
    </source>
</evidence>
<dbReference type="RefSeq" id="WP_148810028.1">
    <property type="nucleotide sequence ID" value="NZ_CP042243.1"/>
</dbReference>
<evidence type="ECO:0000256" key="4">
    <source>
        <dbReference type="ARBA" id="ARBA00022692"/>
    </source>
</evidence>
<reference evidence="9 10" key="1">
    <citation type="submission" date="2019-07" db="EMBL/GenBank/DDBJ databases">
        <title>Complete genome of Crassaminicella thermophila SY095.</title>
        <authorList>
            <person name="Li X."/>
        </authorList>
    </citation>
    <scope>NUCLEOTIDE SEQUENCE [LARGE SCALE GENOMIC DNA]</scope>
    <source>
        <strain evidence="9 10">SY095</strain>
    </source>
</reference>
<evidence type="ECO:0000256" key="1">
    <source>
        <dbReference type="ARBA" id="ARBA00004651"/>
    </source>
</evidence>
<comment type="similarity">
    <text evidence="2">Belongs to the EamA transporter family.</text>
</comment>
<dbReference type="AlphaFoldDB" id="A0A5C0SG36"/>
<dbReference type="InterPro" id="IPR051258">
    <property type="entry name" value="Diverse_Substrate_Transporter"/>
</dbReference>
<feature type="transmembrane region" description="Helical" evidence="7">
    <location>
        <begin position="236"/>
        <end position="256"/>
    </location>
</feature>
<dbReference type="GO" id="GO:0005886">
    <property type="term" value="C:plasma membrane"/>
    <property type="evidence" value="ECO:0007669"/>
    <property type="project" value="UniProtKB-SubCell"/>
</dbReference>
<name>A0A5C0SG36_CRATE</name>
<evidence type="ECO:0000256" key="2">
    <source>
        <dbReference type="ARBA" id="ARBA00007362"/>
    </source>
</evidence>
<feature type="transmembrane region" description="Helical" evidence="7">
    <location>
        <begin position="176"/>
        <end position="195"/>
    </location>
</feature>
<evidence type="ECO:0000259" key="8">
    <source>
        <dbReference type="Pfam" id="PF00892"/>
    </source>
</evidence>
<feature type="transmembrane region" description="Helical" evidence="7">
    <location>
        <begin position="94"/>
        <end position="113"/>
    </location>
</feature>
<dbReference type="KEGG" id="crs:FQB35_11460"/>
<dbReference type="InterPro" id="IPR037185">
    <property type="entry name" value="EmrE-like"/>
</dbReference>
<dbReference type="EMBL" id="CP042243">
    <property type="protein sequence ID" value="QEK12892.1"/>
    <property type="molecule type" value="Genomic_DNA"/>
</dbReference>
<dbReference type="PANTHER" id="PTHR42920:SF5">
    <property type="entry name" value="EAMA DOMAIN-CONTAINING PROTEIN"/>
    <property type="match status" value="1"/>
</dbReference>
<evidence type="ECO:0000256" key="3">
    <source>
        <dbReference type="ARBA" id="ARBA00022475"/>
    </source>
</evidence>
<keyword evidence="5 7" id="KW-1133">Transmembrane helix</keyword>
<gene>
    <name evidence="9" type="ORF">FQB35_11460</name>
</gene>
<dbReference type="OrthoDB" id="9804865at2"/>
<dbReference type="SUPFAM" id="SSF103481">
    <property type="entry name" value="Multidrug resistance efflux transporter EmrE"/>
    <property type="match status" value="2"/>
</dbReference>
<feature type="transmembrane region" description="Helical" evidence="7">
    <location>
        <begin position="120"/>
        <end position="137"/>
    </location>
</feature>
<dbReference type="InterPro" id="IPR000620">
    <property type="entry name" value="EamA_dom"/>
</dbReference>
<feature type="domain" description="EamA" evidence="8">
    <location>
        <begin position="145"/>
        <end position="277"/>
    </location>
</feature>
<evidence type="ECO:0000256" key="6">
    <source>
        <dbReference type="ARBA" id="ARBA00023136"/>
    </source>
</evidence>
<dbReference type="Pfam" id="PF00892">
    <property type="entry name" value="EamA"/>
    <property type="match status" value="2"/>
</dbReference>
<feature type="transmembrane region" description="Helical" evidence="7">
    <location>
        <begin position="7"/>
        <end position="25"/>
    </location>
</feature>
<feature type="transmembrane region" description="Helical" evidence="7">
    <location>
        <begin position="67"/>
        <end position="88"/>
    </location>
</feature>